<evidence type="ECO:0000313" key="2">
    <source>
        <dbReference type="Proteomes" id="UP001437460"/>
    </source>
</evidence>
<comment type="caution">
    <text evidence="1">The sequence shown here is derived from an EMBL/GenBank/DDBJ whole genome shotgun (WGS) entry which is preliminary data.</text>
</comment>
<dbReference type="RefSeq" id="WP_349229481.1">
    <property type="nucleotide sequence ID" value="NZ_JBBMFJ010000017.1"/>
</dbReference>
<accession>A0ABV1HNZ4</accession>
<keyword evidence="2" id="KW-1185">Reference proteome</keyword>
<evidence type="ECO:0000313" key="1">
    <source>
        <dbReference type="EMBL" id="MEQ2563323.1"/>
    </source>
</evidence>
<dbReference type="Proteomes" id="UP001437460">
    <property type="component" value="Unassembled WGS sequence"/>
</dbReference>
<proteinExistence type="predicted"/>
<sequence length="148" mass="17386">MNRLPFFKRKQKSNSFEQLLTATAVKPAAINIDFTRSHIEHSLRQWLFAQLKQDIDLLPDAALTEKFFYESQDYIIKRLYDFSAIPSIQEIELTDASFKDYDDSCLHSIASIQFVFQYTIKEFRTYTLHCVAVNSTRFGWQISQVTQI</sequence>
<organism evidence="1 2">
    <name type="scientific">Ventrimonas faecis</name>
    <dbReference type="NCBI Taxonomy" id="3133170"/>
    <lineage>
        <taxon>Bacteria</taxon>
        <taxon>Bacillati</taxon>
        <taxon>Bacillota</taxon>
        <taxon>Clostridia</taxon>
        <taxon>Lachnospirales</taxon>
        <taxon>Lachnospiraceae</taxon>
        <taxon>Ventrimonas</taxon>
    </lineage>
</organism>
<protein>
    <submittedName>
        <fullName evidence="1">Uncharacterized protein</fullName>
    </submittedName>
</protein>
<gene>
    <name evidence="1" type="ORF">WMO41_09170</name>
</gene>
<reference evidence="1 2" key="1">
    <citation type="submission" date="2024-03" db="EMBL/GenBank/DDBJ databases">
        <title>Human intestinal bacterial collection.</title>
        <authorList>
            <person name="Pauvert C."/>
            <person name="Hitch T.C.A."/>
            <person name="Clavel T."/>
        </authorList>
    </citation>
    <scope>NUCLEOTIDE SEQUENCE [LARGE SCALE GENOMIC DNA]</scope>
    <source>
        <strain evidence="1 2">CLA-AP-H27</strain>
    </source>
</reference>
<name>A0ABV1HNZ4_9FIRM</name>
<dbReference type="EMBL" id="JBBMFJ010000017">
    <property type="protein sequence ID" value="MEQ2563323.1"/>
    <property type="molecule type" value="Genomic_DNA"/>
</dbReference>